<dbReference type="Gene3D" id="3.80.10.10">
    <property type="entry name" value="Ribonuclease Inhibitor"/>
    <property type="match status" value="1"/>
</dbReference>
<evidence type="ECO:0000256" key="1">
    <source>
        <dbReference type="ARBA" id="ARBA00022614"/>
    </source>
</evidence>
<dbReference type="Ensembl" id="ENSAMXT00005046195.1">
    <property type="protein sequence ID" value="ENSAMXP00005042462.1"/>
    <property type="gene ID" value="ENSAMXG00005019836.1"/>
</dbReference>
<evidence type="ECO:0000313" key="5">
    <source>
        <dbReference type="Ensembl" id="ENSAMXP00005042462.1"/>
    </source>
</evidence>
<dbReference type="GO" id="GO:0005886">
    <property type="term" value="C:plasma membrane"/>
    <property type="evidence" value="ECO:0007669"/>
    <property type="project" value="TreeGrafter"/>
</dbReference>
<dbReference type="Proteomes" id="UP000694621">
    <property type="component" value="Unplaced"/>
</dbReference>
<dbReference type="Pfam" id="PF13855">
    <property type="entry name" value="LRR_8"/>
    <property type="match status" value="3"/>
</dbReference>
<accession>A0A8B9L1Q5</accession>
<organism evidence="5 6">
    <name type="scientific">Astyanax mexicanus</name>
    <name type="common">Blind cave fish</name>
    <name type="synonym">Astyanax fasciatus mexicanus</name>
    <dbReference type="NCBI Taxonomy" id="7994"/>
    <lineage>
        <taxon>Eukaryota</taxon>
        <taxon>Metazoa</taxon>
        <taxon>Chordata</taxon>
        <taxon>Craniata</taxon>
        <taxon>Vertebrata</taxon>
        <taxon>Euteleostomi</taxon>
        <taxon>Actinopterygii</taxon>
        <taxon>Neopterygii</taxon>
        <taxon>Teleostei</taxon>
        <taxon>Ostariophysi</taxon>
        <taxon>Characiformes</taxon>
        <taxon>Characoidei</taxon>
        <taxon>Acestrorhamphidae</taxon>
        <taxon>Acestrorhamphinae</taxon>
        <taxon>Astyanax</taxon>
    </lineage>
</organism>
<protein>
    <submittedName>
        <fullName evidence="5">Si:ch211-117l17.7</fullName>
    </submittedName>
</protein>
<reference evidence="5" key="1">
    <citation type="submission" date="2025-08" db="UniProtKB">
        <authorList>
            <consortium name="Ensembl"/>
        </authorList>
    </citation>
    <scope>IDENTIFICATION</scope>
</reference>
<proteinExistence type="predicted"/>
<sequence length="284" mass="33032">RIIHTLSSNALSVLPPGVFRRLVNLEQLHLDGNQLVSLSRMPRLKELYLYNTNLSTVPWNLFANMTGLMSLNLHINEKLTSLPRNLFCCLPNLLKLSLRYNSLQALQPDQFSQLTKLQILLLNGNMLQSLPARIFYNLPKLAKLELSNNYLKNLPGDTFLDLNSLQSVTLGHNRWDCTCSITGFVEWLNQNQRVVSDVDDVLCHKPQLLQNRKLTSLTFEYIFSYTTCTIFNFTLHTDTEREGKREREREREREWEELFALINGTIVWNFLHCFPYSAILLQVM</sequence>
<evidence type="ECO:0000259" key="4">
    <source>
        <dbReference type="SMART" id="SM00082"/>
    </source>
</evidence>
<dbReference type="SMART" id="SM00369">
    <property type="entry name" value="LRR_TYP"/>
    <property type="match status" value="7"/>
</dbReference>
<dbReference type="InterPro" id="IPR050541">
    <property type="entry name" value="LRR_TM_domain-containing"/>
</dbReference>
<keyword evidence="3" id="KW-0677">Repeat</keyword>
<name>A0A8B9L1Q5_ASTMX</name>
<evidence type="ECO:0000256" key="3">
    <source>
        <dbReference type="ARBA" id="ARBA00022737"/>
    </source>
</evidence>
<dbReference type="PANTHER" id="PTHR24369:SF210">
    <property type="entry name" value="CHAOPTIN-RELATED"/>
    <property type="match status" value="1"/>
</dbReference>
<keyword evidence="1" id="KW-0433">Leucine-rich repeat</keyword>
<dbReference type="PANTHER" id="PTHR24369">
    <property type="entry name" value="ANTIGEN BSP, PUTATIVE-RELATED"/>
    <property type="match status" value="1"/>
</dbReference>
<dbReference type="PROSITE" id="PS51450">
    <property type="entry name" value="LRR"/>
    <property type="match status" value="2"/>
</dbReference>
<dbReference type="SUPFAM" id="SSF52058">
    <property type="entry name" value="L domain-like"/>
    <property type="match status" value="1"/>
</dbReference>
<dbReference type="InterPro" id="IPR000483">
    <property type="entry name" value="Cys-rich_flank_reg_C"/>
</dbReference>
<dbReference type="InterPro" id="IPR001611">
    <property type="entry name" value="Leu-rich_rpt"/>
</dbReference>
<feature type="domain" description="LRRCT" evidence="4">
    <location>
        <begin position="173"/>
        <end position="229"/>
    </location>
</feature>
<dbReference type="InterPro" id="IPR032675">
    <property type="entry name" value="LRR_dom_sf"/>
</dbReference>
<dbReference type="SMART" id="SM00082">
    <property type="entry name" value="LRRCT"/>
    <property type="match status" value="1"/>
</dbReference>
<evidence type="ECO:0000313" key="6">
    <source>
        <dbReference type="Proteomes" id="UP000694621"/>
    </source>
</evidence>
<keyword evidence="2" id="KW-0732">Signal</keyword>
<dbReference type="InterPro" id="IPR003591">
    <property type="entry name" value="Leu-rich_rpt_typical-subtyp"/>
</dbReference>
<evidence type="ECO:0000256" key="2">
    <source>
        <dbReference type="ARBA" id="ARBA00022729"/>
    </source>
</evidence>
<dbReference type="AlphaFoldDB" id="A0A8B9L1Q5"/>